<dbReference type="PROSITE" id="PS50010">
    <property type="entry name" value="DH_2"/>
    <property type="match status" value="1"/>
</dbReference>
<evidence type="ECO:0000313" key="4">
    <source>
        <dbReference type="Proteomes" id="UP000027920"/>
    </source>
</evidence>
<dbReference type="RefSeq" id="XP_013259525.1">
    <property type="nucleotide sequence ID" value="XM_013404071.1"/>
</dbReference>
<dbReference type="VEuPathDB" id="FungiDB:A1O9_07125"/>
<name>A0A072PN27_9EURO</name>
<gene>
    <name evidence="3" type="ORF">A1O9_07125</name>
</gene>
<evidence type="ECO:0000256" key="1">
    <source>
        <dbReference type="SAM" id="MobiDB-lite"/>
    </source>
</evidence>
<keyword evidence="4" id="KW-1185">Reference proteome</keyword>
<dbReference type="GeneID" id="25282039"/>
<comment type="caution">
    <text evidence="3">The sequence shown here is derived from an EMBL/GenBank/DDBJ whole genome shotgun (WGS) entry which is preliminary data.</text>
</comment>
<dbReference type="SMART" id="SM00325">
    <property type="entry name" value="RhoGEF"/>
    <property type="match status" value="1"/>
</dbReference>
<evidence type="ECO:0000313" key="3">
    <source>
        <dbReference type="EMBL" id="KEF56935.1"/>
    </source>
</evidence>
<proteinExistence type="predicted"/>
<dbReference type="InterPro" id="IPR035899">
    <property type="entry name" value="DBL_dom_sf"/>
</dbReference>
<dbReference type="EMBL" id="AMGV01000005">
    <property type="protein sequence ID" value="KEF56935.1"/>
    <property type="molecule type" value="Genomic_DNA"/>
</dbReference>
<dbReference type="AlphaFoldDB" id="A0A072PN27"/>
<accession>A0A072PN27</accession>
<dbReference type="PANTHER" id="PTHR45818:SF3">
    <property type="entry name" value="PROTEIN VAV"/>
    <property type="match status" value="1"/>
</dbReference>
<organism evidence="3 4">
    <name type="scientific">Exophiala aquamarina CBS 119918</name>
    <dbReference type="NCBI Taxonomy" id="1182545"/>
    <lineage>
        <taxon>Eukaryota</taxon>
        <taxon>Fungi</taxon>
        <taxon>Dikarya</taxon>
        <taxon>Ascomycota</taxon>
        <taxon>Pezizomycotina</taxon>
        <taxon>Eurotiomycetes</taxon>
        <taxon>Chaetothyriomycetidae</taxon>
        <taxon>Chaetothyriales</taxon>
        <taxon>Herpotrichiellaceae</taxon>
        <taxon>Exophiala</taxon>
    </lineage>
</organism>
<evidence type="ECO:0000259" key="2">
    <source>
        <dbReference type="PROSITE" id="PS50010"/>
    </source>
</evidence>
<dbReference type="SUPFAM" id="SSF48065">
    <property type="entry name" value="DBL homology domain (DH-domain)"/>
    <property type="match status" value="1"/>
</dbReference>
<dbReference type="GO" id="GO:0005085">
    <property type="term" value="F:guanyl-nucleotide exchange factor activity"/>
    <property type="evidence" value="ECO:0007669"/>
    <property type="project" value="InterPro"/>
</dbReference>
<dbReference type="Pfam" id="PF00621">
    <property type="entry name" value="RhoGEF"/>
    <property type="match status" value="1"/>
</dbReference>
<feature type="region of interest" description="Disordered" evidence="1">
    <location>
        <begin position="635"/>
        <end position="721"/>
    </location>
</feature>
<dbReference type="STRING" id="1182545.A0A072PN27"/>
<sequence length="721" mass="81215">MDEAAFRRGLKRRQILGELVRTEESYVADLKALIYIYSTLLATSMRFPSGVRISVEKNVHELLHIHEKLLGRLHQAAYDAAARKWADTSSPQHLGSPRQHRRWRSLESTLINKFSRANRPTQSSVDSGELTYGRANLGCAEPRDVSDIAILFKDFLNDFFAYEEYCANHTLVAHELQKQMPEMWSTYESGMESLAKTLIALDHRKCDERKGRTVGDLLIKPIQRLTKYPLLFEDLLRETPVSDCPSSHADIEATIQGLREVIRAVNEATNNDEARAQVLRRRSLQSRLTYEQVTIRSENYRLLGEIRLCGVLHVTWQTKSRIDGRYAVCVLFDFSLMIALQAGTTSQLDLVAFLHLCDFRIESASDGQGLQCHSTLHTWKLCAQINGHLNEFIMSACSLTEEIVWKDGLQGRYSPKNRTEDLSRHIPSSVSLDLRSVGTIYGPQSALSGRNPSRAATVGNRANISQVIVRNTHNPQDLHEYRQISCSSINRSQSHMTSNRIVVLSPKRSERARLESGLADVWTRDKLPFPGMIGSRGGQIIRASAGSLARKLSLASIHAPFSRRSGSISIVSRKSYDTSTEGRRRSRKVSPPVFEVRKESFEELAPTTTRKKSHEMPEIDTMDNLVSRMIGNSGSKQSIFSQGGGSLCKRSTRRRTASDSCTNIGPEDSTEKSRSEEKHKTEKDEMVEQGLEGKKKRWSNPIGILKGLSSEGLRHMLYSSK</sequence>
<dbReference type="HOGENOM" id="CLU_010210_2_1_1"/>
<feature type="domain" description="DH" evidence="2">
    <location>
        <begin position="11"/>
        <end position="268"/>
    </location>
</feature>
<dbReference type="Gene3D" id="1.20.900.10">
    <property type="entry name" value="Dbl homology (DH) domain"/>
    <property type="match status" value="1"/>
</dbReference>
<feature type="compositionally biased region" description="Basic and acidic residues" evidence="1">
    <location>
        <begin position="669"/>
        <end position="686"/>
    </location>
</feature>
<dbReference type="GO" id="GO:0005737">
    <property type="term" value="C:cytoplasm"/>
    <property type="evidence" value="ECO:0007669"/>
    <property type="project" value="TreeGrafter"/>
</dbReference>
<dbReference type="OrthoDB" id="8059989at2759"/>
<dbReference type="InterPro" id="IPR000219">
    <property type="entry name" value="DH_dom"/>
</dbReference>
<protein>
    <recommendedName>
        <fullName evidence="2">DH domain-containing protein</fullName>
    </recommendedName>
</protein>
<reference evidence="3 4" key="1">
    <citation type="submission" date="2013-03" db="EMBL/GenBank/DDBJ databases">
        <title>The Genome Sequence of Exophiala aquamarina CBS 119918.</title>
        <authorList>
            <consortium name="The Broad Institute Genomics Platform"/>
            <person name="Cuomo C."/>
            <person name="de Hoog S."/>
            <person name="Gorbushina A."/>
            <person name="Walker B."/>
            <person name="Young S.K."/>
            <person name="Zeng Q."/>
            <person name="Gargeya S."/>
            <person name="Fitzgerald M."/>
            <person name="Haas B."/>
            <person name="Abouelleil A."/>
            <person name="Allen A.W."/>
            <person name="Alvarado L."/>
            <person name="Arachchi H.M."/>
            <person name="Berlin A.M."/>
            <person name="Chapman S.B."/>
            <person name="Gainer-Dewar J."/>
            <person name="Goldberg J."/>
            <person name="Griggs A."/>
            <person name="Gujja S."/>
            <person name="Hansen M."/>
            <person name="Howarth C."/>
            <person name="Imamovic A."/>
            <person name="Ireland A."/>
            <person name="Larimer J."/>
            <person name="McCowan C."/>
            <person name="Murphy C."/>
            <person name="Pearson M."/>
            <person name="Poon T.W."/>
            <person name="Priest M."/>
            <person name="Roberts A."/>
            <person name="Saif S."/>
            <person name="Shea T."/>
            <person name="Sisk P."/>
            <person name="Sykes S."/>
            <person name="Wortman J."/>
            <person name="Nusbaum C."/>
            <person name="Birren B."/>
        </authorList>
    </citation>
    <scope>NUCLEOTIDE SEQUENCE [LARGE SCALE GENOMIC DNA]</scope>
    <source>
        <strain evidence="3 4">CBS 119918</strain>
    </source>
</reference>
<dbReference type="PANTHER" id="PTHR45818">
    <property type="entry name" value="PROTEIN VAV"/>
    <property type="match status" value="1"/>
</dbReference>
<dbReference type="Proteomes" id="UP000027920">
    <property type="component" value="Unassembled WGS sequence"/>
</dbReference>